<proteinExistence type="predicted"/>
<protein>
    <submittedName>
        <fullName evidence="1">Uncharacterized protein</fullName>
    </submittedName>
</protein>
<dbReference type="AlphaFoldDB" id="A0A381YY29"/>
<gene>
    <name evidence="1" type="ORF">METZ01_LOCUS134386</name>
</gene>
<dbReference type="EMBL" id="UINC01019273">
    <property type="protein sequence ID" value="SVA81532.1"/>
    <property type="molecule type" value="Genomic_DNA"/>
</dbReference>
<reference evidence="1" key="1">
    <citation type="submission" date="2018-05" db="EMBL/GenBank/DDBJ databases">
        <authorList>
            <person name="Lanie J.A."/>
            <person name="Ng W.-L."/>
            <person name="Kazmierczak K.M."/>
            <person name="Andrzejewski T.M."/>
            <person name="Davidsen T.M."/>
            <person name="Wayne K.J."/>
            <person name="Tettelin H."/>
            <person name="Glass J.I."/>
            <person name="Rusch D."/>
            <person name="Podicherti R."/>
            <person name="Tsui H.-C.T."/>
            <person name="Winkler M.E."/>
        </authorList>
    </citation>
    <scope>NUCLEOTIDE SEQUENCE</scope>
</reference>
<evidence type="ECO:0000313" key="1">
    <source>
        <dbReference type="EMBL" id="SVA81532.1"/>
    </source>
</evidence>
<sequence length="145" mass="16801">MENSFPGERIIEGLIHSSGPGGYMGNRGSGFRRTYKKSLNKKKTDDCSNCYKPYYQIITNSIQNTIKDKIRDDWNEESIPSISRTTCRCYDFVLSDSEMSDWKDELLKSAINVEISKCNKRTKIQLISNGKEVHRMYLRRLRGDS</sequence>
<organism evidence="1">
    <name type="scientific">marine metagenome</name>
    <dbReference type="NCBI Taxonomy" id="408172"/>
    <lineage>
        <taxon>unclassified sequences</taxon>
        <taxon>metagenomes</taxon>
        <taxon>ecological metagenomes</taxon>
    </lineage>
</organism>
<accession>A0A381YY29</accession>
<name>A0A381YY29_9ZZZZ</name>